<organism evidence="1 2">
    <name type="scientific">Bodo saltans</name>
    <name type="common">Flagellated protozoan</name>
    <dbReference type="NCBI Taxonomy" id="75058"/>
    <lineage>
        <taxon>Eukaryota</taxon>
        <taxon>Discoba</taxon>
        <taxon>Euglenozoa</taxon>
        <taxon>Kinetoplastea</taxon>
        <taxon>Metakinetoplastina</taxon>
        <taxon>Eubodonida</taxon>
        <taxon>Bodonidae</taxon>
        <taxon>Bodo</taxon>
    </lineage>
</organism>
<dbReference type="AlphaFoldDB" id="A0A0S4IW10"/>
<keyword evidence="2" id="KW-1185">Reference proteome</keyword>
<proteinExistence type="predicted"/>
<evidence type="ECO:0000313" key="1">
    <source>
        <dbReference type="EMBL" id="CUG05554.1"/>
    </source>
</evidence>
<protein>
    <submittedName>
        <fullName evidence="1">Uncharacterized protein</fullName>
    </submittedName>
</protein>
<sequence>MVLLNLYTSGQTYQNYVMNVEQEQEIAFILNKLNISKDEINNFIEYQPNTTLSQIYLKLDDINVKIPSLDATGKIPMSQLGDLMRYRRMWYGQALTDPRGGDVFCSGINITFDFGNGPVDVKINDWILYSTEAGWQINRGNDQVFDYNGRRGSITSVKSDYNTWFYDKTEIDTFLANYDQKSTTQQYLKATDATATYTDQLTFNTTIATLATKTDLNDYAKILNFYDKTYIDANYYKNTQVFTKSEIIGDYTPLSQTNQIFSYLNNPSPNATITDTFHTRTEITSLLSNKANTTQLDSYYQKTEADTKYAITVNTNTFAQVQKYDPAVNIGSYNNTSDNLISVRYLYSTLQNYISSTSLTSTLSSYVLSSTLSNYATKTQCDGYYSPKYDTELAIANIQSYLGLSSLRVGFPAYTGTLLSDTYYNKGTIDFMIQDFITLDDLSTYSTTSTNDGRYARLIINNIFTAPQTYSNTVSIGTLSSTNYNLITASYLFNALSNYATTSSISGLATTATNAFTGVQSYANSTANALIGAISATNYNLVSASYLLSSLSNYVTTSSLTAYKTTASFNTDIASYKTIASFNTDITAYLTTATASSTYKTIASFNSDITNYVNRTTTNSLTQDTILNLTATNGGIKFSNNFSEYPTTSGTLYGSEISNNIVLPHQALMILGNKSANTTTRVIKMWDTVNVMGDFNAVSSIKLNGVNINTIYQTIAGMSSYKSISSFNTDIANYANKSSANIFLTDQNIQGNLTIKNPVSTNDGIRFSNNWTGYPDSTTNGSEICNDRGSFGCLMIVGNKSLMGNRKVGVWDELNVHGILKINDVNIDDIFVKTGNSNIFTNTNLRVE</sequence>
<evidence type="ECO:0000313" key="2">
    <source>
        <dbReference type="Proteomes" id="UP000051952"/>
    </source>
</evidence>
<name>A0A0S4IW10_BODSA</name>
<dbReference type="EMBL" id="CYKH01000539">
    <property type="protein sequence ID" value="CUG05554.1"/>
    <property type="molecule type" value="Genomic_DNA"/>
</dbReference>
<dbReference type="Proteomes" id="UP000051952">
    <property type="component" value="Unassembled WGS sequence"/>
</dbReference>
<reference evidence="2" key="1">
    <citation type="submission" date="2015-09" db="EMBL/GenBank/DDBJ databases">
        <authorList>
            <consortium name="Pathogen Informatics"/>
        </authorList>
    </citation>
    <scope>NUCLEOTIDE SEQUENCE [LARGE SCALE GENOMIC DNA]</scope>
    <source>
        <strain evidence="2">Lake Konstanz</strain>
    </source>
</reference>
<dbReference type="VEuPathDB" id="TriTrypDB:BSAL_71020"/>
<gene>
    <name evidence="1" type="ORF">BSAL_71020</name>
</gene>
<accession>A0A0S4IW10</accession>